<dbReference type="SUPFAM" id="SSF54928">
    <property type="entry name" value="RNA-binding domain, RBD"/>
    <property type="match status" value="1"/>
</dbReference>
<dbReference type="InterPro" id="IPR035979">
    <property type="entry name" value="RBD_domain_sf"/>
</dbReference>
<feature type="domain" description="RRM" evidence="3">
    <location>
        <begin position="8"/>
        <end position="87"/>
    </location>
</feature>
<protein>
    <recommendedName>
        <fullName evidence="3">RRM domain-containing protein</fullName>
    </recommendedName>
</protein>
<feature type="compositionally biased region" description="Polar residues" evidence="2">
    <location>
        <begin position="122"/>
        <end position="132"/>
    </location>
</feature>
<organism evidence="4">
    <name type="scientific">Ursus maritimus</name>
    <name type="common">Polar bear</name>
    <name type="synonym">Thalarctos maritimus</name>
    <dbReference type="NCBI Taxonomy" id="29073"/>
    <lineage>
        <taxon>Eukaryota</taxon>
        <taxon>Metazoa</taxon>
        <taxon>Chordata</taxon>
        <taxon>Craniata</taxon>
        <taxon>Vertebrata</taxon>
        <taxon>Euteleostomi</taxon>
        <taxon>Mammalia</taxon>
        <taxon>Eutheria</taxon>
        <taxon>Laurasiatheria</taxon>
        <taxon>Carnivora</taxon>
        <taxon>Caniformia</taxon>
        <taxon>Ursidae</taxon>
        <taxon>Ursus</taxon>
    </lineage>
</organism>
<dbReference type="InterPro" id="IPR012677">
    <property type="entry name" value="Nucleotide-bd_a/b_plait_sf"/>
</dbReference>
<keyword evidence="1" id="KW-0694">RNA-binding</keyword>
<dbReference type="AlphaFoldDB" id="A0A452SX89"/>
<dbReference type="GO" id="GO:0003723">
    <property type="term" value="F:RNA binding"/>
    <property type="evidence" value="ECO:0007669"/>
    <property type="project" value="UniProtKB-UniRule"/>
</dbReference>
<reference evidence="4" key="1">
    <citation type="submission" date="2019-03" db="UniProtKB">
        <authorList>
            <consortium name="Ensembl"/>
        </authorList>
    </citation>
    <scope>IDENTIFICATION</scope>
</reference>
<dbReference type="PROSITE" id="PS50102">
    <property type="entry name" value="RRM"/>
    <property type="match status" value="1"/>
</dbReference>
<dbReference type="InterPro" id="IPR000504">
    <property type="entry name" value="RRM_dom"/>
</dbReference>
<dbReference type="Ensembl" id="ENSUMAT00000000140.1">
    <property type="protein sequence ID" value="ENSUMAP00000000055.1"/>
    <property type="gene ID" value="ENSUMAG00000000069.1"/>
</dbReference>
<accession>A0A452SX89</accession>
<proteinExistence type="predicted"/>
<evidence type="ECO:0000256" key="1">
    <source>
        <dbReference type="PROSITE-ProRule" id="PRU00176"/>
    </source>
</evidence>
<feature type="region of interest" description="Disordered" evidence="2">
    <location>
        <begin position="102"/>
        <end position="132"/>
    </location>
</feature>
<sequence length="132" mass="14829">SAVPKPNHIIDINNMNDKIKKEELESSLEALFSQFGHVVDIVALKAVNMRGQDFVIFKELASPTNAFRQLQGFPFYGKRMKIQILLQYLKSVALLLKKYKGKKKAKTVELSATTSHKKPDQETPNAANTQGN</sequence>
<dbReference type="Pfam" id="PF00076">
    <property type="entry name" value="RRM_1"/>
    <property type="match status" value="1"/>
</dbReference>
<dbReference type="FunFam" id="3.30.70.330:FF:000039">
    <property type="entry name" value="U1 small nuclear ribonucleoprotein A"/>
    <property type="match status" value="1"/>
</dbReference>
<evidence type="ECO:0000256" key="2">
    <source>
        <dbReference type="SAM" id="MobiDB-lite"/>
    </source>
</evidence>
<dbReference type="GeneTree" id="ENSGT00390000007046"/>
<evidence type="ECO:0000313" key="4">
    <source>
        <dbReference type="Ensembl" id="ENSUMAP00000000055"/>
    </source>
</evidence>
<dbReference type="Gene3D" id="3.30.70.330">
    <property type="match status" value="1"/>
</dbReference>
<evidence type="ECO:0000259" key="3">
    <source>
        <dbReference type="PROSITE" id="PS50102"/>
    </source>
</evidence>
<name>A0A452SX89_URSMA</name>